<dbReference type="AlphaFoldDB" id="A0A5M6INM9"/>
<dbReference type="Pfam" id="PF09084">
    <property type="entry name" value="NMT1"/>
    <property type="match status" value="1"/>
</dbReference>
<accession>A0A5M6INM9</accession>
<keyword evidence="1" id="KW-0472">Membrane</keyword>
<dbReference type="PANTHER" id="PTHR30024:SF21">
    <property type="entry name" value="ABC TRANSPORTER SUBSTRATE-BINDING PROTEIN"/>
    <property type="match status" value="1"/>
</dbReference>
<dbReference type="InterPro" id="IPR006311">
    <property type="entry name" value="TAT_signal"/>
</dbReference>
<keyword evidence="1" id="KW-0812">Transmembrane</keyword>
<dbReference type="OrthoDB" id="5372616at2"/>
<feature type="domain" description="SsuA/THI5-like" evidence="2">
    <location>
        <begin position="65"/>
        <end position="263"/>
    </location>
</feature>
<dbReference type="PROSITE" id="PS51318">
    <property type="entry name" value="TAT"/>
    <property type="match status" value="1"/>
</dbReference>
<dbReference type="PANTHER" id="PTHR30024">
    <property type="entry name" value="ALIPHATIC SULFONATES-BINDING PROTEIN-RELATED"/>
    <property type="match status" value="1"/>
</dbReference>
<feature type="transmembrane region" description="Helical" evidence="1">
    <location>
        <begin position="20"/>
        <end position="44"/>
    </location>
</feature>
<dbReference type="Gene3D" id="3.40.190.10">
    <property type="entry name" value="Periplasmic binding protein-like II"/>
    <property type="match status" value="2"/>
</dbReference>
<organism evidence="3 4">
    <name type="scientific">Rhodovastum atsumiense</name>
    <dbReference type="NCBI Taxonomy" id="504468"/>
    <lineage>
        <taxon>Bacteria</taxon>
        <taxon>Pseudomonadati</taxon>
        <taxon>Pseudomonadota</taxon>
        <taxon>Alphaproteobacteria</taxon>
        <taxon>Acetobacterales</taxon>
        <taxon>Acetobacteraceae</taxon>
        <taxon>Rhodovastum</taxon>
    </lineage>
</organism>
<proteinExistence type="predicted"/>
<evidence type="ECO:0000256" key="1">
    <source>
        <dbReference type="SAM" id="Phobius"/>
    </source>
</evidence>
<comment type="caution">
    <text evidence="3">The sequence shown here is derived from an EMBL/GenBank/DDBJ whole genome shotgun (WGS) entry which is preliminary data.</text>
</comment>
<keyword evidence="1" id="KW-1133">Transmembrane helix</keyword>
<evidence type="ECO:0000259" key="2">
    <source>
        <dbReference type="Pfam" id="PF09084"/>
    </source>
</evidence>
<dbReference type="Proteomes" id="UP000325255">
    <property type="component" value="Unassembled WGS sequence"/>
</dbReference>
<dbReference type="InterPro" id="IPR015168">
    <property type="entry name" value="SsuA/THI5"/>
</dbReference>
<evidence type="ECO:0000313" key="3">
    <source>
        <dbReference type="EMBL" id="KAA5609876.1"/>
    </source>
</evidence>
<feature type="transmembrane region" description="Helical" evidence="1">
    <location>
        <begin position="50"/>
        <end position="67"/>
    </location>
</feature>
<keyword evidence="4" id="KW-1185">Reference proteome</keyword>
<evidence type="ECO:0000313" key="4">
    <source>
        <dbReference type="Proteomes" id="UP000325255"/>
    </source>
</evidence>
<sequence length="348" mass="37067">MTGISPGSDSRIPFTGRRALLRGAAGLLPVLVPAAPALAAPALVTKREKITFVWFQAALCLVAIGVAQREGLFERNGLEVEFLQAGGDIAPILEALAMGKADATSHFLLRFMKPLEAGFDARLTAGLHAGCFFLVASREAGIGTLQDLRGKRIGMADLGSPMKMLFEIHLQRNGVPLDSITWRQFPSDVFAIAAEKGEIDAFADVDPNAYYAVRRSRGKLFVLAANGSGELANHACCGLLLSGRLIRERRPVAAALTRALTEAALLVGRDNPAAVASAQQFSPKQAKPEELGEMIAGYPHTEQLAVTGAALRRHVLYHAQGLKETGVLKPGTDPARFTERVTVDVLAG</sequence>
<name>A0A5M6INM9_9PROT</name>
<dbReference type="SUPFAM" id="SSF53850">
    <property type="entry name" value="Periplasmic binding protein-like II"/>
    <property type="match status" value="1"/>
</dbReference>
<reference evidence="3 4" key="1">
    <citation type="submission" date="2019-09" db="EMBL/GenBank/DDBJ databases">
        <title>Genome sequence of Rhodovastum atsumiense, a diverse member of the Acetobacteraceae family of non-sulfur purple photosynthetic bacteria.</title>
        <authorList>
            <person name="Meyer T."/>
            <person name="Kyndt J."/>
        </authorList>
    </citation>
    <scope>NUCLEOTIDE SEQUENCE [LARGE SCALE GENOMIC DNA]</scope>
    <source>
        <strain evidence="3 4">DSM 21279</strain>
    </source>
</reference>
<dbReference type="RefSeq" id="WP_150043045.1">
    <property type="nucleotide sequence ID" value="NZ_OW485601.1"/>
</dbReference>
<gene>
    <name evidence="3" type="ORF">F1189_22055</name>
</gene>
<dbReference type="EMBL" id="VWPK01000042">
    <property type="protein sequence ID" value="KAA5609876.1"/>
    <property type="molecule type" value="Genomic_DNA"/>
</dbReference>
<protein>
    <submittedName>
        <fullName evidence="3">ABC transporter substrate-binding protein</fullName>
    </submittedName>
</protein>